<feature type="compositionally biased region" description="Pro residues" evidence="1">
    <location>
        <begin position="232"/>
        <end position="257"/>
    </location>
</feature>
<protein>
    <submittedName>
        <fullName evidence="2">Uncharacterized protein</fullName>
    </submittedName>
</protein>
<dbReference type="EMBL" id="JABSTR010000004">
    <property type="protein sequence ID" value="KAH9366492.1"/>
    <property type="molecule type" value="Genomic_DNA"/>
</dbReference>
<dbReference type="OMA" id="HKVAGYN"/>
<dbReference type="Proteomes" id="UP000821853">
    <property type="component" value="Chromosome 2"/>
</dbReference>
<accession>A0A9J6FWQ0</accession>
<evidence type="ECO:0000256" key="1">
    <source>
        <dbReference type="SAM" id="MobiDB-lite"/>
    </source>
</evidence>
<evidence type="ECO:0000313" key="3">
    <source>
        <dbReference type="Proteomes" id="UP000821853"/>
    </source>
</evidence>
<gene>
    <name evidence="2" type="ORF">HPB48_020879</name>
</gene>
<proteinExistence type="predicted"/>
<evidence type="ECO:0000313" key="2">
    <source>
        <dbReference type="EMBL" id="KAH9366492.1"/>
    </source>
</evidence>
<feature type="compositionally biased region" description="Low complexity" evidence="1">
    <location>
        <begin position="155"/>
        <end position="166"/>
    </location>
</feature>
<feature type="compositionally biased region" description="Low complexity" evidence="1">
    <location>
        <begin position="706"/>
        <end position="718"/>
    </location>
</feature>
<organism evidence="2 3">
    <name type="scientific">Haemaphysalis longicornis</name>
    <name type="common">Bush tick</name>
    <dbReference type="NCBI Taxonomy" id="44386"/>
    <lineage>
        <taxon>Eukaryota</taxon>
        <taxon>Metazoa</taxon>
        <taxon>Ecdysozoa</taxon>
        <taxon>Arthropoda</taxon>
        <taxon>Chelicerata</taxon>
        <taxon>Arachnida</taxon>
        <taxon>Acari</taxon>
        <taxon>Parasitiformes</taxon>
        <taxon>Ixodida</taxon>
        <taxon>Ixodoidea</taxon>
        <taxon>Ixodidae</taxon>
        <taxon>Haemaphysalinae</taxon>
        <taxon>Haemaphysalis</taxon>
    </lineage>
</organism>
<dbReference type="VEuPathDB" id="VectorBase:HLOH_063334"/>
<comment type="caution">
    <text evidence="2">The sequence shown here is derived from an EMBL/GenBank/DDBJ whole genome shotgun (WGS) entry which is preliminary data.</text>
</comment>
<feature type="region of interest" description="Disordered" evidence="1">
    <location>
        <begin position="610"/>
        <end position="769"/>
    </location>
</feature>
<sequence length="907" mass="99148">MDARRAAPPSTSPQDQLNLLGAFATAPLDLGFQGSEPRKISRLQQSSPAVCPPRRTAARRVRVAALFPRTVQNRSRAPATRLIWLELPEAHVLTVYQTRLRFSHSDNLRACVSLHSRHRQVKVRPVPFPQLRSQEVGGAPALASQHLERRLGSSPLLLPPAAATPTWQPPDPARLGSATPTGQPPGLAPPASATPTGQPPDPARLGSATPSWQPLGPARPASATPSQEAFPVEPPPQYAAPPPAPPTTGPSQQPQPQPQQGTGTADMVPGVPSESAKKEYLSAVKAYEQQLGPNILRGKMYIESMPADAVPPEQRFSTRTVAPGMVPEMAPGAECGYNTAMGMGPGQPCGYGTGKPMGGGYDGGRPMGSGYGQPIALERPSSGTSLAAQRSSEGFKEFAEMHSALKFAELAELRPEVKRLMDRGGRLEDIINLPRNYEGPMVQSGSGYAGPPMRTPGTFERPMNAAGGFGRQPMPGYDPPMRLAPDYAGPPDRYDGPLGRYDGPPDRYYGQYDRYYGPPQRYGRPPDLYDGPPANVRFYGRRAFPGENSRSVWEGELPGRAAPKQHSPKTALDLLHKIREDIQEHCADGMSHEMQREVTGYEIGEQEERRVRVGSVPLRTTSLRGIRDDEVESRRSRRFRDDYDVPRKSPSSPRRQPSRRRQESSSSTSSSSDDKLRRSRTSRWRKDDSTKSFKSRSKRRPKSMTRRSPSSSSSSSSGGRRRGKGKFAKKESSSSSSSFSSDVRRGKKKGEGVEFKRSVTGRMSSQAQKDLENIRKHCEAVVKSLSSTRGGNGCPLLNLLGIRTREQASLNRPPSRNTVDTLPMYGTEERSRSRNFGGEMTARNGVSRPALTSISISTSRNLGREVEGCDSGVTRPPSRSFGEQAQRMRSHGSVYRYDSKPSAFKRD</sequence>
<feature type="region of interest" description="Disordered" evidence="1">
    <location>
        <begin position="862"/>
        <end position="907"/>
    </location>
</feature>
<feature type="region of interest" description="Disordered" evidence="1">
    <location>
        <begin position="155"/>
        <end position="272"/>
    </location>
</feature>
<reference evidence="2 3" key="1">
    <citation type="journal article" date="2020" name="Cell">
        <title>Large-Scale Comparative Analyses of Tick Genomes Elucidate Their Genetic Diversity and Vector Capacities.</title>
        <authorList>
            <consortium name="Tick Genome and Microbiome Consortium (TIGMIC)"/>
            <person name="Jia N."/>
            <person name="Wang J."/>
            <person name="Shi W."/>
            <person name="Du L."/>
            <person name="Sun Y."/>
            <person name="Zhan W."/>
            <person name="Jiang J.F."/>
            <person name="Wang Q."/>
            <person name="Zhang B."/>
            <person name="Ji P."/>
            <person name="Bell-Sakyi L."/>
            <person name="Cui X.M."/>
            <person name="Yuan T.T."/>
            <person name="Jiang B.G."/>
            <person name="Yang W.F."/>
            <person name="Lam T.T."/>
            <person name="Chang Q.C."/>
            <person name="Ding S.J."/>
            <person name="Wang X.J."/>
            <person name="Zhu J.G."/>
            <person name="Ruan X.D."/>
            <person name="Zhao L."/>
            <person name="Wei J.T."/>
            <person name="Ye R.Z."/>
            <person name="Que T.C."/>
            <person name="Du C.H."/>
            <person name="Zhou Y.H."/>
            <person name="Cheng J.X."/>
            <person name="Dai P.F."/>
            <person name="Guo W.B."/>
            <person name="Han X.H."/>
            <person name="Huang E.J."/>
            <person name="Li L.F."/>
            <person name="Wei W."/>
            <person name="Gao Y.C."/>
            <person name="Liu J.Z."/>
            <person name="Shao H.Z."/>
            <person name="Wang X."/>
            <person name="Wang C.C."/>
            <person name="Yang T.C."/>
            <person name="Huo Q.B."/>
            <person name="Li W."/>
            <person name="Chen H.Y."/>
            <person name="Chen S.E."/>
            <person name="Zhou L.G."/>
            <person name="Ni X.B."/>
            <person name="Tian J.H."/>
            <person name="Sheng Y."/>
            <person name="Liu T."/>
            <person name="Pan Y.S."/>
            <person name="Xia L.Y."/>
            <person name="Li J."/>
            <person name="Zhao F."/>
            <person name="Cao W.C."/>
        </authorList>
    </citation>
    <scope>NUCLEOTIDE SEQUENCE [LARGE SCALE GENOMIC DNA]</scope>
    <source>
        <strain evidence="2">HaeL-2018</strain>
    </source>
</reference>
<name>A0A9J6FWQ0_HAELO</name>
<feature type="compositionally biased region" description="Basic residues" evidence="1">
    <location>
        <begin position="693"/>
        <end position="705"/>
    </location>
</feature>
<dbReference type="AlphaFoldDB" id="A0A9J6FWQ0"/>
<keyword evidence="3" id="KW-1185">Reference proteome</keyword>
<feature type="compositionally biased region" description="Basic and acidic residues" evidence="1">
    <location>
        <begin position="625"/>
        <end position="647"/>
    </location>
</feature>